<sequence>MAEANTSNQPQEQTQEVSALGPTPSIPPFWKSDPALWFIQVESAFATSRITSSSAKYHLVVVNLELAQLQQVTDILQNPSRTPYEDLKARLLNTFEESESVKVRRLLEQTTIGDERPSLFLRSLRQKAGNLVSEELLRNLWLRALPKRMQEILATVDVADLDKLSITADKIAEVEASNIYAVESVTPTKNSAVDILSQQVADLTKKFELLQGQLRRRSRPRTPSRSRNATPDQRNLCFFHRKFGDKARRCIEPCEKQKN</sequence>
<name>A0A8I6SN18_CIMLE</name>
<evidence type="ECO:0000259" key="2">
    <source>
        <dbReference type="Pfam" id="PF23055"/>
    </source>
</evidence>
<dbReference type="AlphaFoldDB" id="A0A8I6SN18"/>
<evidence type="ECO:0000313" key="3">
    <source>
        <dbReference type="EnsemblMetazoa" id="XP_024085141.1"/>
    </source>
</evidence>
<evidence type="ECO:0000256" key="1">
    <source>
        <dbReference type="SAM" id="MobiDB-lite"/>
    </source>
</evidence>
<proteinExistence type="predicted"/>
<dbReference type="Pfam" id="PF23055">
    <property type="entry name" value="DUF7041"/>
    <property type="match status" value="1"/>
</dbReference>
<feature type="compositionally biased region" description="Polar residues" evidence="1">
    <location>
        <begin position="1"/>
        <end position="17"/>
    </location>
</feature>
<dbReference type="PANTHER" id="PTHR33327:SF3">
    <property type="entry name" value="RNA-DIRECTED DNA POLYMERASE"/>
    <property type="match status" value="1"/>
</dbReference>
<dbReference type="OrthoDB" id="6628848at2759"/>
<keyword evidence="4" id="KW-1185">Reference proteome</keyword>
<feature type="region of interest" description="Disordered" evidence="1">
    <location>
        <begin position="1"/>
        <end position="24"/>
    </location>
</feature>
<dbReference type="Proteomes" id="UP000494040">
    <property type="component" value="Unassembled WGS sequence"/>
</dbReference>
<dbReference type="InterPro" id="IPR055469">
    <property type="entry name" value="DUF7041"/>
</dbReference>
<evidence type="ECO:0000313" key="4">
    <source>
        <dbReference type="Proteomes" id="UP000494040"/>
    </source>
</evidence>
<organism evidence="3 4">
    <name type="scientific">Cimex lectularius</name>
    <name type="common">Bed bug</name>
    <name type="synonym">Acanthia lectularia</name>
    <dbReference type="NCBI Taxonomy" id="79782"/>
    <lineage>
        <taxon>Eukaryota</taxon>
        <taxon>Metazoa</taxon>
        <taxon>Ecdysozoa</taxon>
        <taxon>Arthropoda</taxon>
        <taxon>Hexapoda</taxon>
        <taxon>Insecta</taxon>
        <taxon>Pterygota</taxon>
        <taxon>Neoptera</taxon>
        <taxon>Paraneoptera</taxon>
        <taxon>Hemiptera</taxon>
        <taxon>Heteroptera</taxon>
        <taxon>Panheteroptera</taxon>
        <taxon>Cimicomorpha</taxon>
        <taxon>Cimicidae</taxon>
        <taxon>Cimex</taxon>
    </lineage>
</organism>
<protein>
    <recommendedName>
        <fullName evidence="2">DUF7041 domain-containing protein</fullName>
    </recommendedName>
</protein>
<accession>A0A8I6SN18</accession>
<dbReference type="OMA" id="RCIEPCE"/>
<feature type="domain" description="DUF7041" evidence="2">
    <location>
        <begin position="26"/>
        <end position="108"/>
    </location>
</feature>
<dbReference type="PANTHER" id="PTHR33327">
    <property type="entry name" value="ENDONUCLEASE"/>
    <property type="match status" value="1"/>
</dbReference>
<dbReference type="GeneID" id="112127878"/>
<dbReference type="KEGG" id="clec:112127878"/>
<reference evidence="3" key="1">
    <citation type="submission" date="2022-01" db="UniProtKB">
        <authorList>
            <consortium name="EnsemblMetazoa"/>
        </authorList>
    </citation>
    <scope>IDENTIFICATION</scope>
</reference>
<dbReference type="RefSeq" id="XP_024085141.1">
    <property type="nucleotide sequence ID" value="XM_024229373.1"/>
</dbReference>
<dbReference type="EnsemblMetazoa" id="XM_024229373.1">
    <property type="protein sequence ID" value="XP_024085141.1"/>
    <property type="gene ID" value="LOC112127878"/>
</dbReference>